<evidence type="ECO:0008006" key="4">
    <source>
        <dbReference type="Google" id="ProtNLM"/>
    </source>
</evidence>
<evidence type="ECO:0000313" key="3">
    <source>
        <dbReference type="Proteomes" id="UP000183413"/>
    </source>
</evidence>
<keyword evidence="1" id="KW-0732">Signal</keyword>
<proteinExistence type="predicted"/>
<organism evidence="2 3">
    <name type="scientific">Actinomadura madurae</name>
    <dbReference type="NCBI Taxonomy" id="1993"/>
    <lineage>
        <taxon>Bacteria</taxon>
        <taxon>Bacillati</taxon>
        <taxon>Actinomycetota</taxon>
        <taxon>Actinomycetes</taxon>
        <taxon>Streptosporangiales</taxon>
        <taxon>Thermomonosporaceae</taxon>
        <taxon>Actinomadura</taxon>
    </lineage>
</organism>
<evidence type="ECO:0000256" key="1">
    <source>
        <dbReference type="SAM" id="SignalP"/>
    </source>
</evidence>
<accession>A0A1I5M9M5</accession>
<gene>
    <name evidence="2" type="ORF">SAMN04489713_111211</name>
</gene>
<dbReference type="AlphaFoldDB" id="A0A1I5M9M5"/>
<dbReference type="Proteomes" id="UP000183413">
    <property type="component" value="Unassembled WGS sequence"/>
</dbReference>
<dbReference type="EMBL" id="FOVH01000011">
    <property type="protein sequence ID" value="SFP06193.1"/>
    <property type="molecule type" value="Genomic_DNA"/>
</dbReference>
<reference evidence="2 3" key="1">
    <citation type="submission" date="2016-10" db="EMBL/GenBank/DDBJ databases">
        <authorList>
            <person name="de Groot N.N."/>
        </authorList>
    </citation>
    <scope>NUCLEOTIDE SEQUENCE [LARGE SCALE GENOMIC DNA]</scope>
    <source>
        <strain evidence="2 3">DSM 43067</strain>
    </source>
</reference>
<dbReference type="STRING" id="1993.SAMN04489713_111211"/>
<sequence>MTASSSSGRMVETVKRVLTVVIACSLLVAGSAATASATTSVANVSIYTTDGRSGGGLGFSPRGDVITVCDVQSDGKRAVGYVRNPDGTRRYKLFDRNNDGKCTTHRASEGQPYNLNENKTYRFEICLDDDPGADQFCNHEYIEAGG</sequence>
<name>A0A1I5M9M5_9ACTN</name>
<feature type="chain" id="PRO_5010318741" description="Secreted protein" evidence="1">
    <location>
        <begin position="38"/>
        <end position="146"/>
    </location>
</feature>
<evidence type="ECO:0000313" key="2">
    <source>
        <dbReference type="EMBL" id="SFP06193.1"/>
    </source>
</evidence>
<dbReference type="InParanoid" id="A0A1I5M9M5"/>
<protein>
    <recommendedName>
        <fullName evidence="4">Secreted protein</fullName>
    </recommendedName>
</protein>
<feature type="signal peptide" evidence="1">
    <location>
        <begin position="1"/>
        <end position="37"/>
    </location>
</feature>
<keyword evidence="3" id="KW-1185">Reference proteome</keyword>